<organism evidence="1 2">
    <name type="scientific">Desulfobacter postgatei 2ac9</name>
    <dbReference type="NCBI Taxonomy" id="879212"/>
    <lineage>
        <taxon>Bacteria</taxon>
        <taxon>Pseudomonadati</taxon>
        <taxon>Thermodesulfobacteriota</taxon>
        <taxon>Desulfobacteria</taxon>
        <taxon>Desulfobacterales</taxon>
        <taxon>Desulfobacteraceae</taxon>
        <taxon>Desulfobacter</taxon>
    </lineage>
</organism>
<accession>I5B2H0</accession>
<evidence type="ECO:0000313" key="1">
    <source>
        <dbReference type="EMBL" id="EIM63683.1"/>
    </source>
</evidence>
<dbReference type="AlphaFoldDB" id="I5B2H0"/>
<keyword evidence="2" id="KW-1185">Reference proteome</keyword>
<dbReference type="RefSeq" id="WP_004072922.1">
    <property type="nucleotide sequence ID" value="NZ_CM001488.1"/>
</dbReference>
<protein>
    <submittedName>
        <fullName evidence="1">Uncharacterized protein</fullName>
    </submittedName>
</protein>
<reference evidence="1 2" key="1">
    <citation type="submission" date="2011-09" db="EMBL/GenBank/DDBJ databases">
        <authorList>
            <consortium name="US DOE Joint Genome Institute (JGI-PGF)"/>
            <person name="Lucas S."/>
            <person name="Han J."/>
            <person name="Lapidus A."/>
            <person name="Cheng J.-F."/>
            <person name="Goodwin L."/>
            <person name="Pitluck S."/>
            <person name="Peters L."/>
            <person name="Land M.L."/>
            <person name="Hauser L."/>
            <person name="Orellana R."/>
            <person name="Lovley D."/>
            <person name="Woyke T.J."/>
        </authorList>
    </citation>
    <scope>NUCLEOTIDE SEQUENCE [LARGE SCALE GENOMIC DNA]</scope>
    <source>
        <strain evidence="1 2">2ac9</strain>
    </source>
</reference>
<gene>
    <name evidence="1" type="ORF">DespoDRAFT_01767</name>
</gene>
<sequence length="81" mass="8329">MKVRVTVGKTLGPSVAAVPGSTTGGTCVPLTATTGTMLISTTTTACVLPEFLFQPDGKKRTRQHPGTGDIAFVQNPRLSGV</sequence>
<reference evidence="1 2" key="2">
    <citation type="submission" date="2012-02" db="EMBL/GenBank/DDBJ databases">
        <title>Improved High-Quality Draft sequence of Desulfobacter postgatei 2ac9.</title>
        <authorList>
            <consortium name="US DOE Joint Genome Institute"/>
            <person name="Lucas S."/>
            <person name="Han J."/>
            <person name="Lapidus A."/>
            <person name="Cheng J.-F."/>
            <person name="Goodwin L."/>
            <person name="Pitluck S."/>
            <person name="Peters L."/>
            <person name="Ovchinnikova G."/>
            <person name="Held B."/>
            <person name="Detter J.C."/>
            <person name="Han C."/>
            <person name="Tapia R."/>
            <person name="Land M."/>
            <person name="Hauser L."/>
            <person name="Kyrpides N."/>
            <person name="Ivanova N."/>
            <person name="Pagani I."/>
            <person name="Orellana R."/>
            <person name="Lovley D."/>
            <person name="Woyke T."/>
        </authorList>
    </citation>
    <scope>NUCLEOTIDE SEQUENCE [LARGE SCALE GENOMIC DNA]</scope>
    <source>
        <strain evidence="1 2">2ac9</strain>
    </source>
</reference>
<dbReference type="HOGENOM" id="CLU_2568303_0_0_7"/>
<dbReference type="STRING" id="879212.DespoDRAFT_01767"/>
<name>I5B2H0_9BACT</name>
<proteinExistence type="predicted"/>
<evidence type="ECO:0000313" key="2">
    <source>
        <dbReference type="Proteomes" id="UP000005778"/>
    </source>
</evidence>
<dbReference type="EMBL" id="CM001488">
    <property type="protein sequence ID" value="EIM63683.1"/>
    <property type="molecule type" value="Genomic_DNA"/>
</dbReference>
<dbReference type="Proteomes" id="UP000005778">
    <property type="component" value="Chromosome"/>
</dbReference>